<dbReference type="Proteomes" id="UP000000763">
    <property type="component" value="Chromosome 2"/>
</dbReference>
<keyword evidence="2" id="KW-0732">Signal</keyword>
<gene>
    <name evidence="3" type="primary">OSJNBa0014M17.26</name>
</gene>
<proteinExistence type="predicted"/>
<accession>Q6ER80</accession>
<feature type="compositionally biased region" description="Basic and acidic residues" evidence="1">
    <location>
        <begin position="221"/>
        <end position="230"/>
    </location>
</feature>
<feature type="compositionally biased region" description="Polar residues" evidence="1">
    <location>
        <begin position="63"/>
        <end position="72"/>
    </location>
</feature>
<sequence length="230" mass="23737">MGLLVLLPYSFQPITAATSMAIHARSQPDAGADDLSPSPTPAARSSPSRIFAGPPTARGWADGSSTTASSTFSPVAGGRDVVSIADLHGAADGSSATVSGTWRPDLECHAATALPPPVSVARSLPSCFYRGGVPGRRGVVIEPSPLHGWSPPHPLSSTLLPAAATITAVFPAAAASPFASIRASTTPNATHPPSRRHHSGSRPLLHRPPPPLQSHSLQTADGKREREREK</sequence>
<feature type="region of interest" description="Disordered" evidence="1">
    <location>
        <begin position="183"/>
        <end position="230"/>
    </location>
</feature>
<reference evidence="4" key="1">
    <citation type="journal article" date="2005" name="Nature">
        <title>The map-based sequence of the rice genome.</title>
        <authorList>
            <consortium name="International rice genome sequencing project (IRGSP)"/>
            <person name="Matsumoto T."/>
            <person name="Wu J."/>
            <person name="Kanamori H."/>
            <person name="Katayose Y."/>
            <person name="Fujisawa M."/>
            <person name="Namiki N."/>
            <person name="Mizuno H."/>
            <person name="Yamamoto K."/>
            <person name="Antonio B.A."/>
            <person name="Baba T."/>
            <person name="Sakata K."/>
            <person name="Nagamura Y."/>
            <person name="Aoki H."/>
            <person name="Arikawa K."/>
            <person name="Arita K."/>
            <person name="Bito T."/>
            <person name="Chiden Y."/>
            <person name="Fujitsuka N."/>
            <person name="Fukunaka R."/>
            <person name="Hamada M."/>
            <person name="Harada C."/>
            <person name="Hayashi A."/>
            <person name="Hijishita S."/>
            <person name="Honda M."/>
            <person name="Hosokawa S."/>
            <person name="Ichikawa Y."/>
            <person name="Idonuma A."/>
            <person name="Iijima M."/>
            <person name="Ikeda M."/>
            <person name="Ikeno M."/>
            <person name="Ito K."/>
            <person name="Ito S."/>
            <person name="Ito T."/>
            <person name="Ito Y."/>
            <person name="Ito Y."/>
            <person name="Iwabuchi A."/>
            <person name="Kamiya K."/>
            <person name="Karasawa W."/>
            <person name="Kurita K."/>
            <person name="Katagiri S."/>
            <person name="Kikuta A."/>
            <person name="Kobayashi H."/>
            <person name="Kobayashi N."/>
            <person name="Machita K."/>
            <person name="Maehara T."/>
            <person name="Masukawa M."/>
            <person name="Mizubayashi T."/>
            <person name="Mukai Y."/>
            <person name="Nagasaki H."/>
            <person name="Nagata Y."/>
            <person name="Naito S."/>
            <person name="Nakashima M."/>
            <person name="Nakama Y."/>
            <person name="Nakamichi Y."/>
            <person name="Nakamura M."/>
            <person name="Meguro A."/>
            <person name="Negishi M."/>
            <person name="Ohta I."/>
            <person name="Ohta T."/>
            <person name="Okamoto M."/>
            <person name="Ono N."/>
            <person name="Saji S."/>
            <person name="Sakaguchi M."/>
            <person name="Sakai K."/>
            <person name="Shibata M."/>
            <person name="Shimokawa T."/>
            <person name="Song J."/>
            <person name="Takazaki Y."/>
            <person name="Terasawa K."/>
            <person name="Tsugane M."/>
            <person name="Tsuji K."/>
            <person name="Ueda S."/>
            <person name="Waki K."/>
            <person name="Yamagata H."/>
            <person name="Yamamoto M."/>
            <person name="Yamamoto S."/>
            <person name="Yamane H."/>
            <person name="Yoshiki S."/>
            <person name="Yoshihara R."/>
            <person name="Yukawa K."/>
            <person name="Zhong H."/>
            <person name="Yano M."/>
            <person name="Yuan Q."/>
            <person name="Ouyang S."/>
            <person name="Liu J."/>
            <person name="Jones K.M."/>
            <person name="Gansberger K."/>
            <person name="Moffat K."/>
            <person name="Hill J."/>
            <person name="Bera J."/>
            <person name="Fadrosh D."/>
            <person name="Jin S."/>
            <person name="Johri S."/>
            <person name="Kim M."/>
            <person name="Overton L."/>
            <person name="Reardon M."/>
            <person name="Tsitrin T."/>
            <person name="Vuong H."/>
            <person name="Weaver B."/>
            <person name="Ciecko A."/>
            <person name="Tallon L."/>
            <person name="Jackson J."/>
            <person name="Pai G."/>
            <person name="Aken S.V."/>
            <person name="Utterback T."/>
            <person name="Reidmuller S."/>
            <person name="Feldblyum T."/>
            <person name="Hsiao J."/>
            <person name="Zismann V."/>
            <person name="Iobst S."/>
            <person name="de Vazeille A.R."/>
            <person name="Buell C.R."/>
            <person name="Ying K."/>
            <person name="Li Y."/>
            <person name="Lu T."/>
            <person name="Huang Y."/>
            <person name="Zhao Q."/>
            <person name="Feng Q."/>
            <person name="Zhang L."/>
            <person name="Zhu J."/>
            <person name="Weng Q."/>
            <person name="Mu J."/>
            <person name="Lu Y."/>
            <person name="Fan D."/>
            <person name="Liu Y."/>
            <person name="Guan J."/>
            <person name="Zhang Y."/>
            <person name="Yu S."/>
            <person name="Liu X."/>
            <person name="Zhang Y."/>
            <person name="Hong G."/>
            <person name="Han B."/>
            <person name="Choisne N."/>
            <person name="Demange N."/>
            <person name="Orjeda G."/>
            <person name="Samain S."/>
            <person name="Cattolico L."/>
            <person name="Pelletier E."/>
            <person name="Couloux A."/>
            <person name="Segurens B."/>
            <person name="Wincker P."/>
            <person name="D'Hont A."/>
            <person name="Scarpelli C."/>
            <person name="Weissenbach J."/>
            <person name="Salanoubat M."/>
            <person name="Quetier F."/>
            <person name="Yu Y."/>
            <person name="Kim H.R."/>
            <person name="Rambo T."/>
            <person name="Currie J."/>
            <person name="Collura K."/>
            <person name="Luo M."/>
            <person name="Yang T."/>
            <person name="Ammiraju J.S.S."/>
            <person name="Engler F."/>
            <person name="Soderlund C."/>
            <person name="Wing R.A."/>
            <person name="Palmer L.E."/>
            <person name="de la Bastide M."/>
            <person name="Spiegel L."/>
            <person name="Nascimento L."/>
            <person name="Zutavern T."/>
            <person name="O'Shaughnessy A."/>
            <person name="Dike S."/>
            <person name="Dedhia N."/>
            <person name="Preston R."/>
            <person name="Balija V."/>
            <person name="McCombie W.R."/>
            <person name="Chow T."/>
            <person name="Chen H."/>
            <person name="Chung M."/>
            <person name="Chen C."/>
            <person name="Shaw J."/>
            <person name="Wu H."/>
            <person name="Hsiao K."/>
            <person name="Chao Y."/>
            <person name="Chu M."/>
            <person name="Cheng C."/>
            <person name="Hour A."/>
            <person name="Lee P."/>
            <person name="Lin S."/>
            <person name="Lin Y."/>
            <person name="Liou J."/>
            <person name="Liu S."/>
            <person name="Hsing Y."/>
            <person name="Raghuvanshi S."/>
            <person name="Mohanty A."/>
            <person name="Bharti A.K."/>
            <person name="Gaur A."/>
            <person name="Gupta V."/>
            <person name="Kumar D."/>
            <person name="Ravi V."/>
            <person name="Vij S."/>
            <person name="Kapur A."/>
            <person name="Khurana P."/>
            <person name="Khurana P."/>
            <person name="Khurana J.P."/>
            <person name="Tyagi A.K."/>
            <person name="Gaikwad K."/>
            <person name="Singh A."/>
            <person name="Dalal V."/>
            <person name="Srivastava S."/>
            <person name="Dixit A."/>
            <person name="Pal A.K."/>
            <person name="Ghazi I.A."/>
            <person name="Yadav M."/>
            <person name="Pandit A."/>
            <person name="Bhargava A."/>
            <person name="Sureshbabu K."/>
            <person name="Batra K."/>
            <person name="Sharma T.R."/>
            <person name="Mohapatra T."/>
            <person name="Singh N.K."/>
            <person name="Messing J."/>
            <person name="Nelson A.B."/>
            <person name="Fuks G."/>
            <person name="Kavchok S."/>
            <person name="Keizer G."/>
            <person name="Linton E."/>
            <person name="Llaca V."/>
            <person name="Song R."/>
            <person name="Tanyolac B."/>
            <person name="Young S."/>
            <person name="Ho-Il K."/>
            <person name="Hahn J.H."/>
            <person name="Sangsakoo G."/>
            <person name="Vanavichit A."/>
            <person name="de Mattos Luiz.A.T."/>
            <person name="Zimmer P.D."/>
            <person name="Malone G."/>
            <person name="Dellagostin O."/>
            <person name="de Oliveira A.C."/>
            <person name="Bevan M."/>
            <person name="Bancroft I."/>
            <person name="Minx P."/>
            <person name="Cordum H."/>
            <person name="Wilson R."/>
            <person name="Cheng Z."/>
            <person name="Jin W."/>
            <person name="Jiang J."/>
            <person name="Leong S.A."/>
            <person name="Iwama H."/>
            <person name="Gojobori T."/>
            <person name="Itoh T."/>
            <person name="Niimura Y."/>
            <person name="Fujii Y."/>
            <person name="Habara T."/>
            <person name="Sakai H."/>
            <person name="Sato Y."/>
            <person name="Wilson G."/>
            <person name="Kumar K."/>
            <person name="McCouch S."/>
            <person name="Juretic N."/>
            <person name="Hoen D."/>
            <person name="Wright S."/>
            <person name="Bruskiewich R."/>
            <person name="Bureau T."/>
            <person name="Miyao A."/>
            <person name="Hirochika H."/>
            <person name="Nishikawa T."/>
            <person name="Kadowaki K."/>
            <person name="Sugiura M."/>
            <person name="Burr B."/>
            <person name="Sasaki T."/>
        </authorList>
    </citation>
    <scope>NUCLEOTIDE SEQUENCE [LARGE SCALE GENOMIC DNA]</scope>
    <source>
        <strain evidence="4">cv. Nipponbare</strain>
    </source>
</reference>
<organism evidence="3 4">
    <name type="scientific">Oryza sativa subsp. japonica</name>
    <name type="common">Rice</name>
    <dbReference type="NCBI Taxonomy" id="39947"/>
    <lineage>
        <taxon>Eukaryota</taxon>
        <taxon>Viridiplantae</taxon>
        <taxon>Streptophyta</taxon>
        <taxon>Embryophyta</taxon>
        <taxon>Tracheophyta</taxon>
        <taxon>Spermatophyta</taxon>
        <taxon>Magnoliopsida</taxon>
        <taxon>Liliopsida</taxon>
        <taxon>Poales</taxon>
        <taxon>Poaceae</taxon>
        <taxon>BOP clade</taxon>
        <taxon>Oryzoideae</taxon>
        <taxon>Oryzeae</taxon>
        <taxon>Oryzinae</taxon>
        <taxon>Oryza</taxon>
        <taxon>Oryza sativa</taxon>
    </lineage>
</organism>
<feature type="signal peptide" evidence="2">
    <location>
        <begin position="1"/>
        <end position="16"/>
    </location>
</feature>
<evidence type="ECO:0000313" key="3">
    <source>
        <dbReference type="EMBL" id="BAD28840.1"/>
    </source>
</evidence>
<dbReference type="EMBL" id="AP005609">
    <property type="protein sequence ID" value="BAD28840.1"/>
    <property type="molecule type" value="Genomic_DNA"/>
</dbReference>
<evidence type="ECO:0000256" key="2">
    <source>
        <dbReference type="SAM" id="SignalP"/>
    </source>
</evidence>
<feature type="region of interest" description="Disordered" evidence="1">
    <location>
        <begin position="25"/>
        <end position="72"/>
    </location>
</feature>
<dbReference type="AlphaFoldDB" id="Q6ER80"/>
<evidence type="ECO:0000256" key="1">
    <source>
        <dbReference type="SAM" id="MobiDB-lite"/>
    </source>
</evidence>
<evidence type="ECO:0000313" key="4">
    <source>
        <dbReference type="Proteomes" id="UP000000763"/>
    </source>
</evidence>
<name>Q6ER80_ORYSJ</name>
<feature type="chain" id="PRO_5004272909" evidence="2">
    <location>
        <begin position="17"/>
        <end position="230"/>
    </location>
</feature>
<protein>
    <submittedName>
        <fullName evidence="3">Uncharacterized protein</fullName>
    </submittedName>
</protein>
<reference evidence="4" key="2">
    <citation type="journal article" date="2008" name="Nucleic Acids Res.">
        <title>The rice annotation project database (RAP-DB): 2008 update.</title>
        <authorList>
            <consortium name="The rice annotation project (RAP)"/>
        </authorList>
    </citation>
    <scope>GENOME REANNOTATION</scope>
    <source>
        <strain evidence="4">cv. Nipponbare</strain>
    </source>
</reference>